<keyword evidence="1" id="KW-0175">Coiled coil</keyword>
<gene>
    <name evidence="2" type="ORF">ERS852394_02456</name>
</gene>
<evidence type="ECO:0000313" key="3">
    <source>
        <dbReference type="Proteomes" id="UP000095409"/>
    </source>
</evidence>
<evidence type="ECO:0000256" key="1">
    <source>
        <dbReference type="SAM" id="Coils"/>
    </source>
</evidence>
<evidence type="ECO:0000313" key="2">
    <source>
        <dbReference type="EMBL" id="CUO55142.1"/>
    </source>
</evidence>
<sequence>MTIDEKLQHFYEVSLDEAREDAAQAIQEHKEHLARTLEDHKQTSRQNAEAEIKAETGHVRREVNKALSAEQITLRRDLSRKQEELKETLFAEVKTKVQQFITTAEYNEYLCRRINEAVKFAGDDEIQIYLSSSDKSKANDLAQKTGTPLQVSKEDFIGGIRAEIPHKNILIDNSFSANLASMCREFKFDGGLKNE</sequence>
<name>A0A174FXW4_9FIRM</name>
<protein>
    <submittedName>
        <fullName evidence="2">V-type ATP synthase subunit E</fullName>
    </submittedName>
</protein>
<dbReference type="Gene3D" id="3.30.2320.30">
    <property type="entry name" value="ATP synthase, E subunit, C-terminal"/>
    <property type="match status" value="1"/>
</dbReference>
<reference evidence="2 3" key="1">
    <citation type="submission" date="2015-09" db="EMBL/GenBank/DDBJ databases">
        <authorList>
            <consortium name="Pathogen Informatics"/>
        </authorList>
    </citation>
    <scope>NUCLEOTIDE SEQUENCE [LARGE SCALE GENOMIC DNA]</scope>
    <source>
        <strain evidence="2 3">2789STDY5608837</strain>
    </source>
</reference>
<dbReference type="RefSeq" id="WP_055066432.1">
    <property type="nucleotide sequence ID" value="NZ_CYZD01000014.1"/>
</dbReference>
<feature type="coiled-coil region" evidence="1">
    <location>
        <begin position="15"/>
        <end position="53"/>
    </location>
</feature>
<dbReference type="Proteomes" id="UP000095409">
    <property type="component" value="Unassembled WGS sequence"/>
</dbReference>
<dbReference type="InterPro" id="IPR038495">
    <property type="entry name" value="ATPase_E_C"/>
</dbReference>
<dbReference type="EMBL" id="CYZD01000014">
    <property type="protein sequence ID" value="CUO55142.1"/>
    <property type="molecule type" value="Genomic_DNA"/>
</dbReference>
<proteinExistence type="predicted"/>
<organism evidence="2 3">
    <name type="scientific">Blautia obeum</name>
    <dbReference type="NCBI Taxonomy" id="40520"/>
    <lineage>
        <taxon>Bacteria</taxon>
        <taxon>Bacillati</taxon>
        <taxon>Bacillota</taxon>
        <taxon>Clostridia</taxon>
        <taxon>Lachnospirales</taxon>
        <taxon>Lachnospiraceae</taxon>
        <taxon>Blautia</taxon>
    </lineage>
</organism>
<dbReference type="SUPFAM" id="SSF160527">
    <property type="entry name" value="V-type ATPase subunit E-like"/>
    <property type="match status" value="1"/>
</dbReference>
<dbReference type="AlphaFoldDB" id="A0A174FXW4"/>
<accession>A0A174FXW4</accession>